<comment type="caution">
    <text evidence="1">The sequence shown here is derived from an EMBL/GenBank/DDBJ whole genome shotgun (WGS) entry which is preliminary data.</text>
</comment>
<accession>A0ACC0VJM6</accession>
<evidence type="ECO:0000313" key="1">
    <source>
        <dbReference type="EMBL" id="KAI9906689.1"/>
    </source>
</evidence>
<name>A0ACC0VJM6_9STRA</name>
<protein>
    <submittedName>
        <fullName evidence="1">Uncharacterized protein</fullName>
    </submittedName>
</protein>
<proteinExistence type="predicted"/>
<reference evidence="1 2" key="1">
    <citation type="journal article" date="2022" name="bioRxiv">
        <title>The genome of the oomycete Peronosclerospora sorghi, a cosmopolitan pathogen of maize and sorghum, is inflated with dispersed pseudogenes.</title>
        <authorList>
            <person name="Fletcher K."/>
            <person name="Martin F."/>
            <person name="Isakeit T."/>
            <person name="Cavanaugh K."/>
            <person name="Magill C."/>
            <person name="Michelmore R."/>
        </authorList>
    </citation>
    <scope>NUCLEOTIDE SEQUENCE [LARGE SCALE GENOMIC DNA]</scope>
    <source>
        <strain evidence="1">P6</strain>
    </source>
</reference>
<dbReference type="EMBL" id="CM047587">
    <property type="protein sequence ID" value="KAI9906689.1"/>
    <property type="molecule type" value="Genomic_DNA"/>
</dbReference>
<keyword evidence="2" id="KW-1185">Reference proteome</keyword>
<organism evidence="1 2">
    <name type="scientific">Peronosclerospora sorghi</name>
    <dbReference type="NCBI Taxonomy" id="230839"/>
    <lineage>
        <taxon>Eukaryota</taxon>
        <taxon>Sar</taxon>
        <taxon>Stramenopiles</taxon>
        <taxon>Oomycota</taxon>
        <taxon>Peronosporomycetes</taxon>
        <taxon>Peronosporales</taxon>
        <taxon>Peronosporaceae</taxon>
        <taxon>Peronosclerospora</taxon>
    </lineage>
</organism>
<dbReference type="Proteomes" id="UP001163321">
    <property type="component" value="Chromosome 8"/>
</dbReference>
<sequence>MSPVASEEQTLLSFVISKCFSTRNLELPNVAYCHVCLNAVVPGLIAGKHCNHGVKVIPNT</sequence>
<gene>
    <name evidence="1" type="ORF">PsorP6_004153</name>
</gene>
<evidence type="ECO:0000313" key="2">
    <source>
        <dbReference type="Proteomes" id="UP001163321"/>
    </source>
</evidence>